<dbReference type="EMBL" id="LWDX02060084">
    <property type="protein sequence ID" value="OEL17388.1"/>
    <property type="molecule type" value="Genomic_DNA"/>
</dbReference>
<gene>
    <name evidence="1" type="ORF">BAE44_0021593</name>
</gene>
<accession>A0A1E5UX20</accession>
<dbReference type="PANTHER" id="PTHR33085:SF63">
    <property type="entry name" value="DUF295 DOMAIN-CONTAINING PROTEIN"/>
    <property type="match status" value="1"/>
</dbReference>
<name>A0A1E5UX20_9POAL</name>
<dbReference type="PANTHER" id="PTHR33085">
    <property type="entry name" value="OS12G0113100 PROTEIN-RELATED"/>
    <property type="match status" value="1"/>
</dbReference>
<evidence type="ECO:0000313" key="2">
    <source>
        <dbReference type="Proteomes" id="UP000095767"/>
    </source>
</evidence>
<dbReference type="InterPro" id="IPR012871">
    <property type="entry name" value="DUF1668_ORYSA"/>
</dbReference>
<keyword evidence="2" id="KW-1185">Reference proteome</keyword>
<dbReference type="AlphaFoldDB" id="A0A1E5UX20"/>
<evidence type="ECO:0000313" key="1">
    <source>
        <dbReference type="EMBL" id="OEL17388.1"/>
    </source>
</evidence>
<reference evidence="1 2" key="1">
    <citation type="submission" date="2016-09" db="EMBL/GenBank/DDBJ databases">
        <title>The draft genome of Dichanthelium oligosanthes: A C3 panicoid grass species.</title>
        <authorList>
            <person name="Studer A.J."/>
            <person name="Schnable J.C."/>
            <person name="Brutnell T.P."/>
        </authorList>
    </citation>
    <scope>NUCLEOTIDE SEQUENCE [LARGE SCALE GENOMIC DNA]</scope>
    <source>
        <strain evidence="2">cv. Kellogg 1175</strain>
        <tissue evidence="1">Leaf</tissue>
    </source>
</reference>
<dbReference type="Pfam" id="PF07893">
    <property type="entry name" value="DUF1668"/>
    <property type="match status" value="1"/>
</dbReference>
<protein>
    <submittedName>
        <fullName evidence="1">Uncharacterized protein</fullName>
    </submittedName>
</protein>
<organism evidence="1 2">
    <name type="scientific">Dichanthelium oligosanthes</name>
    <dbReference type="NCBI Taxonomy" id="888268"/>
    <lineage>
        <taxon>Eukaryota</taxon>
        <taxon>Viridiplantae</taxon>
        <taxon>Streptophyta</taxon>
        <taxon>Embryophyta</taxon>
        <taxon>Tracheophyta</taxon>
        <taxon>Spermatophyta</taxon>
        <taxon>Magnoliopsida</taxon>
        <taxon>Liliopsida</taxon>
        <taxon>Poales</taxon>
        <taxon>Poaceae</taxon>
        <taxon>PACMAD clade</taxon>
        <taxon>Panicoideae</taxon>
        <taxon>Panicodae</taxon>
        <taxon>Paniceae</taxon>
        <taxon>Dichantheliinae</taxon>
        <taxon>Dichanthelium</taxon>
    </lineage>
</organism>
<comment type="caution">
    <text evidence="1">The sequence shown here is derived from an EMBL/GenBank/DDBJ whole genome shotgun (WGS) entry which is preliminary data.</text>
</comment>
<sequence length="116" mass="12687">MSHAAHPDGATVFLSVYKTGTFSFDGERLAWARHGSCLLPFQGKAYYIGELDAWVGICSRLVGCIAACPVLDGRRLNNEAAAEPACKYGKDLPFSKKLERHLDANLTYMGLSLIHI</sequence>
<proteinExistence type="predicted"/>
<dbReference type="OrthoDB" id="668516at2759"/>
<dbReference type="Proteomes" id="UP000095767">
    <property type="component" value="Unassembled WGS sequence"/>
</dbReference>